<feature type="compositionally biased region" description="Pro residues" evidence="1">
    <location>
        <begin position="225"/>
        <end position="236"/>
    </location>
</feature>
<dbReference type="GO" id="GO:0006813">
    <property type="term" value="P:potassium ion transport"/>
    <property type="evidence" value="ECO:0007669"/>
    <property type="project" value="TreeGrafter"/>
</dbReference>
<dbReference type="EMBL" id="SEKV01000018">
    <property type="protein sequence ID" value="TFY69009.1"/>
    <property type="molecule type" value="Genomic_DNA"/>
</dbReference>
<feature type="transmembrane region" description="Helical" evidence="2">
    <location>
        <begin position="155"/>
        <end position="174"/>
    </location>
</feature>
<gene>
    <name evidence="3" type="ORF">EVJ58_g679</name>
</gene>
<keyword evidence="2" id="KW-0472">Membrane</keyword>
<evidence type="ECO:0000313" key="3">
    <source>
        <dbReference type="EMBL" id="TFY69009.1"/>
    </source>
</evidence>
<evidence type="ECO:0000313" key="4">
    <source>
        <dbReference type="Proteomes" id="UP000298390"/>
    </source>
</evidence>
<evidence type="ECO:0000256" key="2">
    <source>
        <dbReference type="SAM" id="Phobius"/>
    </source>
</evidence>
<comment type="caution">
    <text evidence="3">The sequence shown here is derived from an EMBL/GenBank/DDBJ whole genome shotgun (WGS) entry which is preliminary data.</text>
</comment>
<evidence type="ECO:0008006" key="5">
    <source>
        <dbReference type="Google" id="ProtNLM"/>
    </source>
</evidence>
<dbReference type="GO" id="GO:0005743">
    <property type="term" value="C:mitochondrial inner membrane"/>
    <property type="evidence" value="ECO:0007669"/>
    <property type="project" value="TreeGrafter"/>
</dbReference>
<dbReference type="GO" id="GO:1902600">
    <property type="term" value="P:proton transmembrane transport"/>
    <property type="evidence" value="ECO:0007669"/>
    <property type="project" value="TreeGrafter"/>
</dbReference>
<dbReference type="Pfam" id="PF10173">
    <property type="entry name" value="Mit_KHE1"/>
    <property type="match status" value="1"/>
</dbReference>
<dbReference type="PANTHER" id="PTHR28062:SF1">
    <property type="entry name" value="TRANSMEMBRANE PROTEIN"/>
    <property type="match status" value="1"/>
</dbReference>
<accession>A0A4Y9Z6M5</accession>
<evidence type="ECO:0000256" key="1">
    <source>
        <dbReference type="SAM" id="MobiDB-lite"/>
    </source>
</evidence>
<organism evidence="3 4">
    <name type="scientific">Rhodofomes roseus</name>
    <dbReference type="NCBI Taxonomy" id="34475"/>
    <lineage>
        <taxon>Eukaryota</taxon>
        <taxon>Fungi</taxon>
        <taxon>Dikarya</taxon>
        <taxon>Basidiomycota</taxon>
        <taxon>Agaricomycotina</taxon>
        <taxon>Agaricomycetes</taxon>
        <taxon>Polyporales</taxon>
        <taxon>Rhodofomes</taxon>
    </lineage>
</organism>
<dbReference type="PANTHER" id="PTHR28062">
    <property type="entry name" value="K+-H+ EXCHANGE-LIKE PROTEIN"/>
    <property type="match status" value="1"/>
</dbReference>
<dbReference type="InterPro" id="IPR018786">
    <property type="entry name" value="Mit_KHE1"/>
</dbReference>
<feature type="compositionally biased region" description="Basic and acidic residues" evidence="1">
    <location>
        <begin position="270"/>
        <end position="279"/>
    </location>
</feature>
<protein>
    <recommendedName>
        <fullName evidence="5">Mitochondrial K+-H+ exchange-related-domain-containing protein</fullName>
    </recommendedName>
</protein>
<dbReference type="AlphaFoldDB" id="A0A4Y9Z6M5"/>
<name>A0A4Y9Z6M5_9APHY</name>
<reference evidence="3 4" key="1">
    <citation type="submission" date="2019-01" db="EMBL/GenBank/DDBJ databases">
        <title>Genome sequencing of the rare red list fungi Fomitopsis rosea.</title>
        <authorList>
            <person name="Buettner E."/>
            <person name="Kellner H."/>
        </authorList>
    </citation>
    <scope>NUCLEOTIDE SEQUENCE [LARGE SCALE GENOMIC DNA]</scope>
    <source>
        <strain evidence="3 4">DSM 105464</strain>
    </source>
</reference>
<keyword evidence="2" id="KW-0812">Transmembrane</keyword>
<dbReference type="Proteomes" id="UP000298390">
    <property type="component" value="Unassembled WGS sequence"/>
</dbReference>
<sequence length="372" mass="41300">MSVIPSAKRAIRIIALPLATPSAHKSRGLVEHLTYYHFVTPPPSEGNARNWLTWVQNKAADMWAGMGKAPEGNWRRKSFLYGERLVDRLDFEELALKSFDTSLGPKLLPTGRKDRIKPTDNPTIPLIYPSSACESPLPHLHTLLEKRTPSHRKGAIIWLAISPLTAPFMIIPIIPNFPFFFCAWRAWSHYRAFKASQYLESFVERGAILPQASSELDAIYAEYAPVPPDPEAPGTPHPGSHYSTPKEGAKEGDDVDVEASETPDSAASMSKEKLDAAGPDRPHLLLTRAAVPALEKFLGLPPGGSFASDVYRALEQARLRLEREGSFRMARLGPTRLIYERLQKPQLLFLELASPQAELRKLGGARGVMAKR</sequence>
<keyword evidence="2" id="KW-1133">Transmembrane helix</keyword>
<proteinExistence type="predicted"/>
<feature type="region of interest" description="Disordered" evidence="1">
    <location>
        <begin position="224"/>
        <end position="279"/>
    </location>
</feature>